<evidence type="ECO:0000256" key="1">
    <source>
        <dbReference type="PROSITE-ProRule" id="PRU00325"/>
    </source>
</evidence>
<comment type="caution">
    <text evidence="3">The sequence shown here is derived from an EMBL/GenBank/DDBJ whole genome shotgun (WGS) entry which is preliminary data.</text>
</comment>
<dbReference type="AlphaFoldDB" id="A0A6G0PM12"/>
<dbReference type="InterPro" id="IPR048324">
    <property type="entry name" value="ZSWIM1-3_RNaseH-like"/>
</dbReference>
<keyword evidence="1" id="KW-0862">Zinc</keyword>
<dbReference type="PANTHER" id="PTHR31569:SF4">
    <property type="entry name" value="SWIM-TYPE DOMAIN-CONTAINING PROTEIN"/>
    <property type="match status" value="1"/>
</dbReference>
<dbReference type="PROSITE" id="PS50966">
    <property type="entry name" value="ZF_SWIM"/>
    <property type="match status" value="1"/>
</dbReference>
<dbReference type="GO" id="GO:0008270">
    <property type="term" value="F:zinc ion binding"/>
    <property type="evidence" value="ECO:0007669"/>
    <property type="project" value="UniProtKB-KW"/>
</dbReference>
<evidence type="ECO:0000313" key="3">
    <source>
        <dbReference type="EMBL" id="KAE9249621.1"/>
    </source>
</evidence>
<protein>
    <recommendedName>
        <fullName evidence="2">SWIM-type domain-containing protein</fullName>
    </recommendedName>
</protein>
<dbReference type="Pfam" id="PF21056">
    <property type="entry name" value="ZSWIM1-3_RNaseH-like"/>
    <property type="match status" value="1"/>
</dbReference>
<proteinExistence type="predicted"/>
<dbReference type="InterPro" id="IPR052579">
    <property type="entry name" value="Zinc_finger_SWIM"/>
</dbReference>
<feature type="domain" description="SWIM-type" evidence="2">
    <location>
        <begin position="347"/>
        <end position="390"/>
    </location>
</feature>
<dbReference type="InterPro" id="IPR007527">
    <property type="entry name" value="Znf_SWIM"/>
</dbReference>
<evidence type="ECO:0000313" key="4">
    <source>
        <dbReference type="Proteomes" id="UP000476176"/>
    </source>
</evidence>
<organism evidence="3 4">
    <name type="scientific">Phytophthora fragariae</name>
    <dbReference type="NCBI Taxonomy" id="53985"/>
    <lineage>
        <taxon>Eukaryota</taxon>
        <taxon>Sar</taxon>
        <taxon>Stramenopiles</taxon>
        <taxon>Oomycota</taxon>
        <taxon>Peronosporomycetes</taxon>
        <taxon>Peronosporales</taxon>
        <taxon>Peronosporaceae</taxon>
        <taxon>Phytophthora</taxon>
    </lineage>
</organism>
<accession>A0A6G0PM12</accession>
<sequence>MRDVYNLVAKIKKSGNKLTDEDQVAELLVKFNMRADGNVARIDENSRCQTAVVSLSSEHMRKLYHRFPELVLIDCTHKTNIYNYQLCTQVVMNQFGNGQAVQHSVIERNADWQMMKIIEHFQAVNSWESTKAIMVDKDLNEIEVLKKMFPDARILLCHFHVIKWLHGAVRNDEKFGTYPSEVLKQLDFCVANLVYSKSEDELQGNAEEFRILACRGDREALWLYFDENWLDSKEMWVTYYRMYLPHFRNNTNNRLENFFGKLKVDLDSSFSMKQCLEAVLRYQRRKEEEYVTRVIKPGTKRNVKYGEEMNQLLGMTSEWLADIVETEYDFAVEKGAIRNYSIDDEELCVTLQRDGRVHRVDKFDWMCSCEFSATMNLPCRHAMMYRKHTAGLMAIPYASIPSR</sequence>
<dbReference type="EMBL" id="QXGC01000103">
    <property type="protein sequence ID" value="KAE9249621.1"/>
    <property type="molecule type" value="Genomic_DNA"/>
</dbReference>
<gene>
    <name evidence="3" type="ORF">PF004_g3304</name>
</gene>
<name>A0A6G0PM12_9STRA</name>
<reference evidence="3 4" key="1">
    <citation type="submission" date="2018-09" db="EMBL/GenBank/DDBJ databases">
        <title>Genomic investigation of the strawberry pathogen Phytophthora fragariae indicates pathogenicity is determined by transcriptional variation in three key races.</title>
        <authorList>
            <person name="Adams T.M."/>
            <person name="Armitage A.D."/>
            <person name="Sobczyk M.K."/>
            <person name="Bates H.J."/>
            <person name="Dunwell J.M."/>
            <person name="Nellist C.F."/>
            <person name="Harrison R.J."/>
        </authorList>
    </citation>
    <scope>NUCLEOTIDE SEQUENCE [LARGE SCALE GENOMIC DNA]</scope>
    <source>
        <strain evidence="3 4">BC-23</strain>
    </source>
</reference>
<evidence type="ECO:0000259" key="2">
    <source>
        <dbReference type="PROSITE" id="PS50966"/>
    </source>
</evidence>
<keyword evidence="1" id="KW-0863">Zinc-finger</keyword>
<dbReference type="PANTHER" id="PTHR31569">
    <property type="entry name" value="SWIM-TYPE DOMAIN-CONTAINING PROTEIN"/>
    <property type="match status" value="1"/>
</dbReference>
<dbReference type="Proteomes" id="UP000476176">
    <property type="component" value="Unassembled WGS sequence"/>
</dbReference>
<keyword evidence="1" id="KW-0479">Metal-binding</keyword>